<gene>
    <name evidence="2" type="ORF">PG991_003455</name>
</gene>
<accession>A0ABR1S593</accession>
<evidence type="ECO:0000313" key="3">
    <source>
        <dbReference type="Proteomes" id="UP001396898"/>
    </source>
</evidence>
<evidence type="ECO:0000256" key="1">
    <source>
        <dbReference type="SAM" id="MobiDB-lite"/>
    </source>
</evidence>
<organism evidence="2 3">
    <name type="scientific">Apiospora marii</name>
    <dbReference type="NCBI Taxonomy" id="335849"/>
    <lineage>
        <taxon>Eukaryota</taxon>
        <taxon>Fungi</taxon>
        <taxon>Dikarya</taxon>
        <taxon>Ascomycota</taxon>
        <taxon>Pezizomycotina</taxon>
        <taxon>Sordariomycetes</taxon>
        <taxon>Xylariomycetidae</taxon>
        <taxon>Amphisphaeriales</taxon>
        <taxon>Apiosporaceae</taxon>
        <taxon>Apiospora</taxon>
    </lineage>
</organism>
<feature type="region of interest" description="Disordered" evidence="1">
    <location>
        <begin position="170"/>
        <end position="194"/>
    </location>
</feature>
<protein>
    <submittedName>
        <fullName evidence="2">Uncharacterized protein</fullName>
    </submittedName>
</protein>
<evidence type="ECO:0000313" key="2">
    <source>
        <dbReference type="EMBL" id="KAK8026399.1"/>
    </source>
</evidence>
<sequence>MAEPSTPFPYDRLPNEVKFLIWEEFVKAEAASRIVPLNISPGDYGNEDELPGDYWLVPSIMPLKRLVSPALELDTISRKVALRHYCTRINIYEMPIPIYKWQSFEEWEEDQHRFVPESRAVWASRDAWTDKIENCTSDSTCEAMCLGPIEDDMSYFADVDDTNYFSDDNGTNYFGDDEANNDSAGDEQSGDEDDIEDADYIEDDDCSVYEDWCGCVYLDLATDRFLPFSLWDNIWPGVRRPYGLRELSDAIADFKYNGVALDETTFRDILARRPPVLRNASAHLSDEVLMGIRHVVFPSLPPPGTNHNSSNPWSIEADPEEDITAINTPELGSGFLARTLPGAFGATPSSTTWGFAANSAVCRSFWDDIEDKGPEHLYIQQATVVNNGSDPEDWELVWGGGNANNNDESSGEDNDDDGGSSDDYDGGDTGSDADSDFEMGGYSDENIGDGSSSDGDSDDEM</sequence>
<name>A0ABR1S593_9PEZI</name>
<proteinExistence type="predicted"/>
<feature type="region of interest" description="Disordered" evidence="1">
    <location>
        <begin position="389"/>
        <end position="461"/>
    </location>
</feature>
<keyword evidence="3" id="KW-1185">Reference proteome</keyword>
<feature type="compositionally biased region" description="Acidic residues" evidence="1">
    <location>
        <begin position="409"/>
        <end position="437"/>
    </location>
</feature>
<comment type="caution">
    <text evidence="2">The sequence shown here is derived from an EMBL/GenBank/DDBJ whole genome shotgun (WGS) entry which is preliminary data.</text>
</comment>
<feature type="compositionally biased region" description="Acidic residues" evidence="1">
    <location>
        <begin position="175"/>
        <end position="194"/>
    </location>
</feature>
<dbReference type="Proteomes" id="UP001396898">
    <property type="component" value="Unassembled WGS sequence"/>
</dbReference>
<reference evidence="2 3" key="1">
    <citation type="submission" date="2023-01" db="EMBL/GenBank/DDBJ databases">
        <title>Analysis of 21 Apiospora genomes using comparative genomics revels a genus with tremendous synthesis potential of carbohydrate active enzymes and secondary metabolites.</title>
        <authorList>
            <person name="Sorensen T."/>
        </authorList>
    </citation>
    <scope>NUCLEOTIDE SEQUENCE [LARGE SCALE GENOMIC DNA]</scope>
    <source>
        <strain evidence="2 3">CBS 20057</strain>
    </source>
</reference>
<dbReference type="EMBL" id="JAQQWI010000007">
    <property type="protein sequence ID" value="KAK8026399.1"/>
    <property type="molecule type" value="Genomic_DNA"/>
</dbReference>